<dbReference type="GO" id="GO:0009360">
    <property type="term" value="C:DNA polymerase III complex"/>
    <property type="evidence" value="ECO:0007669"/>
    <property type="project" value="InterPro"/>
</dbReference>
<dbReference type="InterPro" id="IPR022637">
    <property type="entry name" value="DNA_polIII_beta_cen"/>
</dbReference>
<comment type="caution">
    <text evidence="15">The sequence shown here is derived from an EMBL/GenBank/DDBJ whole genome shotgun (WGS) entry which is preliminary data.</text>
</comment>
<dbReference type="GO" id="GO:0008408">
    <property type="term" value="F:3'-5' exonuclease activity"/>
    <property type="evidence" value="ECO:0007669"/>
    <property type="project" value="InterPro"/>
</dbReference>
<dbReference type="NCBIfam" id="TIGR00663">
    <property type="entry name" value="dnan"/>
    <property type="match status" value="1"/>
</dbReference>
<dbReference type="PIRSF" id="PIRSF000804">
    <property type="entry name" value="DNA_pol_III_b"/>
    <property type="match status" value="1"/>
</dbReference>
<dbReference type="Gene3D" id="3.70.10.10">
    <property type="match status" value="1"/>
</dbReference>
<dbReference type="Pfam" id="PF00712">
    <property type="entry name" value="DNA_pol3_beta"/>
    <property type="match status" value="1"/>
</dbReference>
<accession>A0A1Y4LTK1</accession>
<evidence type="ECO:0000256" key="4">
    <source>
        <dbReference type="ARBA" id="ARBA00022490"/>
    </source>
</evidence>
<reference evidence="15" key="2">
    <citation type="journal article" date="2018" name="BMC Genomics">
        <title>Whole genome sequencing and function prediction of 133 gut anaerobes isolated from chicken caecum in pure cultures.</title>
        <authorList>
            <person name="Medvecky M."/>
            <person name="Cejkova D."/>
            <person name="Polansky O."/>
            <person name="Karasova D."/>
            <person name="Kubasova T."/>
            <person name="Cizek A."/>
            <person name="Rychlik I."/>
        </authorList>
    </citation>
    <scope>NUCLEOTIDE SEQUENCE</scope>
    <source>
        <strain evidence="15">An179</strain>
        <strain evidence="14">An180</strain>
    </source>
</reference>
<dbReference type="EMBL" id="NFKK01000004">
    <property type="protein sequence ID" value="OUP53392.1"/>
    <property type="molecule type" value="Genomic_DNA"/>
</dbReference>
<dbReference type="GO" id="GO:0003887">
    <property type="term" value="F:DNA-directed DNA polymerase activity"/>
    <property type="evidence" value="ECO:0007669"/>
    <property type="project" value="UniProtKB-UniRule"/>
</dbReference>
<name>A0A1Y4LTK1_9FIRM</name>
<keyword evidence="5 10" id="KW-0808">Transferase</keyword>
<dbReference type="SUPFAM" id="SSF55979">
    <property type="entry name" value="DNA clamp"/>
    <property type="match status" value="3"/>
</dbReference>
<organism evidence="15 16">
    <name type="scientific">Butyricicoccus pullicaecorum</name>
    <dbReference type="NCBI Taxonomy" id="501571"/>
    <lineage>
        <taxon>Bacteria</taxon>
        <taxon>Bacillati</taxon>
        <taxon>Bacillota</taxon>
        <taxon>Clostridia</taxon>
        <taxon>Eubacteriales</taxon>
        <taxon>Butyricicoccaceae</taxon>
        <taxon>Butyricicoccus</taxon>
    </lineage>
</organism>
<dbReference type="Pfam" id="PF02767">
    <property type="entry name" value="DNA_pol3_beta_2"/>
    <property type="match status" value="1"/>
</dbReference>
<dbReference type="GO" id="GO:0003677">
    <property type="term" value="F:DNA binding"/>
    <property type="evidence" value="ECO:0007669"/>
    <property type="project" value="UniProtKB-UniRule"/>
</dbReference>
<dbReference type="InterPro" id="IPR001001">
    <property type="entry name" value="DNA_polIII_beta"/>
</dbReference>
<evidence type="ECO:0000259" key="13">
    <source>
        <dbReference type="Pfam" id="PF02768"/>
    </source>
</evidence>
<evidence type="ECO:0000259" key="12">
    <source>
        <dbReference type="Pfam" id="PF02767"/>
    </source>
</evidence>
<dbReference type="PANTHER" id="PTHR30478">
    <property type="entry name" value="DNA POLYMERASE III SUBUNIT BETA"/>
    <property type="match status" value="1"/>
</dbReference>
<comment type="function">
    <text evidence="10">Confers DNA tethering and processivity to DNA polymerases and other proteins. Acts as a clamp, forming a ring around DNA (a reaction catalyzed by the clamp-loading complex) which diffuses in an ATP-independent manner freely and bidirectionally along dsDNA. Initially characterized for its ability to contact the catalytic subunit of DNA polymerase III (Pol III), a complex, multichain enzyme responsible for most of the replicative synthesis in bacteria; Pol III exhibits 3'-5' exonuclease proofreading activity. The beta chain is required for initiation of replication as well as for processivity of DNA replication.</text>
</comment>
<protein>
    <recommendedName>
        <fullName evidence="3 10">Beta sliding clamp</fullName>
    </recommendedName>
</protein>
<feature type="domain" description="DNA polymerase III beta sliding clamp C-terminal" evidence="13">
    <location>
        <begin position="247"/>
        <end position="365"/>
    </location>
</feature>
<sequence length="370" mass="40296">MKFSCEKSAFLDAISIASRAVSTKSTIAILEGLRLTATDTLTLSGYDLSMGIRTQVDADVLEPGEIVLSAKLLGDIVRKLPNDVVYVETDDKLLTTIKCGRSVFNLVASASDDFPAMPEVDAACEIPMHEKVLKSMINQTVFAVSDNQAKPIHTGCLFELTDGKLTVVAVDGFRLSIRREMLENAPAEDMKFVVPGTALREIERILHEDGDSVATVCPGEKHILFALGKTTLVCRLIDGEFLNYNAAIPASFEYTVTADTRELITCLERVSLLVSEKLKNPVRITFDGSVMKMTCITAVGKSYDECAINGSVDPLEIGFNSRYLLDALRACSDDTIQLSIKGALNPIVITPTEGEKYTYLVLPVRLKADA</sequence>
<keyword evidence="4 10" id="KW-0963">Cytoplasm</keyword>
<dbReference type="Proteomes" id="UP000195897">
    <property type="component" value="Unassembled WGS sequence"/>
</dbReference>
<keyword evidence="7 10" id="KW-0235">DNA replication</keyword>
<comment type="subunit">
    <text evidence="10">Forms a ring-shaped head-to-tail homodimer around DNA.</text>
</comment>
<comment type="similarity">
    <text evidence="2 10">Belongs to the beta sliding clamp family.</text>
</comment>
<dbReference type="AlphaFoldDB" id="A0A1Y4LTK1"/>
<dbReference type="Proteomes" id="UP000195326">
    <property type="component" value="Unassembled WGS sequence"/>
</dbReference>
<gene>
    <name evidence="15" type="ORF">B5F15_03910</name>
    <name evidence="14" type="ORF">B5F17_05135</name>
</gene>
<keyword evidence="6 10" id="KW-0548">Nucleotidyltransferase</keyword>
<dbReference type="InterPro" id="IPR022634">
    <property type="entry name" value="DNA_polIII_beta_N"/>
</dbReference>
<dbReference type="GO" id="GO:0006271">
    <property type="term" value="P:DNA strand elongation involved in DNA replication"/>
    <property type="evidence" value="ECO:0007669"/>
    <property type="project" value="TreeGrafter"/>
</dbReference>
<evidence type="ECO:0000256" key="3">
    <source>
        <dbReference type="ARBA" id="ARBA00021035"/>
    </source>
</evidence>
<dbReference type="EMBL" id="NFKL01000004">
    <property type="protein sequence ID" value="OUP59968.1"/>
    <property type="molecule type" value="Genomic_DNA"/>
</dbReference>
<dbReference type="InterPro" id="IPR046938">
    <property type="entry name" value="DNA_clamp_sf"/>
</dbReference>
<dbReference type="GO" id="GO:0005737">
    <property type="term" value="C:cytoplasm"/>
    <property type="evidence" value="ECO:0007669"/>
    <property type="project" value="UniProtKB-SubCell"/>
</dbReference>
<dbReference type="STRING" id="501571.GCA_900143195_01659"/>
<evidence type="ECO:0000259" key="11">
    <source>
        <dbReference type="Pfam" id="PF00712"/>
    </source>
</evidence>
<dbReference type="InterPro" id="IPR022635">
    <property type="entry name" value="DNA_polIII_beta_C"/>
</dbReference>
<evidence type="ECO:0000313" key="16">
    <source>
        <dbReference type="Proteomes" id="UP000195326"/>
    </source>
</evidence>
<keyword evidence="8 10" id="KW-0239">DNA-directed DNA polymerase</keyword>
<comment type="subcellular location">
    <subcellularLocation>
        <location evidence="1 10">Cytoplasm</location>
    </subcellularLocation>
</comment>
<feature type="domain" description="DNA polymerase III beta sliding clamp central" evidence="12">
    <location>
        <begin position="129"/>
        <end position="241"/>
    </location>
</feature>
<evidence type="ECO:0000256" key="8">
    <source>
        <dbReference type="ARBA" id="ARBA00022932"/>
    </source>
</evidence>
<proteinExistence type="inferred from homology"/>
<evidence type="ECO:0000313" key="17">
    <source>
        <dbReference type="Proteomes" id="UP000195897"/>
    </source>
</evidence>
<evidence type="ECO:0000256" key="5">
    <source>
        <dbReference type="ARBA" id="ARBA00022679"/>
    </source>
</evidence>
<reference evidence="16 17" key="1">
    <citation type="submission" date="2017-04" db="EMBL/GenBank/DDBJ databases">
        <title>Function of individual gut microbiota members based on whole genome sequencing of pure cultures obtained from chicken caecum.</title>
        <authorList>
            <person name="Medvecky M."/>
            <person name="Cejkova D."/>
            <person name="Polansky O."/>
            <person name="Karasova D."/>
            <person name="Kubasova T."/>
            <person name="Cizek A."/>
            <person name="Rychlik I."/>
        </authorList>
    </citation>
    <scope>NUCLEOTIDE SEQUENCE [LARGE SCALE GENOMIC DNA]</scope>
    <source>
        <strain evidence="16">An179</strain>
        <strain evidence="17">An180</strain>
    </source>
</reference>
<dbReference type="PANTHER" id="PTHR30478:SF0">
    <property type="entry name" value="BETA SLIDING CLAMP"/>
    <property type="match status" value="1"/>
</dbReference>
<evidence type="ECO:0000256" key="9">
    <source>
        <dbReference type="ARBA" id="ARBA00023125"/>
    </source>
</evidence>
<dbReference type="SMART" id="SM00480">
    <property type="entry name" value="POL3Bc"/>
    <property type="match status" value="1"/>
</dbReference>
<evidence type="ECO:0000256" key="2">
    <source>
        <dbReference type="ARBA" id="ARBA00010752"/>
    </source>
</evidence>
<keyword evidence="9" id="KW-0238">DNA-binding</keyword>
<evidence type="ECO:0000313" key="14">
    <source>
        <dbReference type="EMBL" id="OUP53392.1"/>
    </source>
</evidence>
<dbReference type="CDD" id="cd00140">
    <property type="entry name" value="beta_clamp"/>
    <property type="match status" value="1"/>
</dbReference>
<evidence type="ECO:0000256" key="1">
    <source>
        <dbReference type="ARBA" id="ARBA00004496"/>
    </source>
</evidence>
<evidence type="ECO:0000256" key="6">
    <source>
        <dbReference type="ARBA" id="ARBA00022695"/>
    </source>
</evidence>
<dbReference type="RefSeq" id="WP_087371516.1">
    <property type="nucleotide sequence ID" value="NZ_JBKTCX010000033.1"/>
</dbReference>
<feature type="domain" description="DNA polymerase III beta sliding clamp N-terminal" evidence="11">
    <location>
        <begin position="1"/>
        <end position="118"/>
    </location>
</feature>
<evidence type="ECO:0000313" key="15">
    <source>
        <dbReference type="EMBL" id="OUP59968.1"/>
    </source>
</evidence>
<evidence type="ECO:0000256" key="10">
    <source>
        <dbReference type="PIRNR" id="PIRNR000804"/>
    </source>
</evidence>
<evidence type="ECO:0000256" key="7">
    <source>
        <dbReference type="ARBA" id="ARBA00022705"/>
    </source>
</evidence>
<dbReference type="Pfam" id="PF02768">
    <property type="entry name" value="DNA_pol3_beta_3"/>
    <property type="match status" value="1"/>
</dbReference>
<dbReference type="Gene3D" id="3.10.150.10">
    <property type="entry name" value="DNA Polymerase III, subunit A, domain 2"/>
    <property type="match status" value="1"/>
</dbReference>